<protein>
    <submittedName>
        <fullName evidence="1">Uncharacterized protein</fullName>
    </submittedName>
</protein>
<comment type="caution">
    <text evidence="1">The sequence shown here is derived from an EMBL/GenBank/DDBJ whole genome shotgun (WGS) entry which is preliminary data.</text>
</comment>
<gene>
    <name evidence="1" type="ORF">CDL15_Pgr016251</name>
</gene>
<evidence type="ECO:0000313" key="2">
    <source>
        <dbReference type="Proteomes" id="UP000197138"/>
    </source>
</evidence>
<dbReference type="Proteomes" id="UP000197138">
    <property type="component" value="Unassembled WGS sequence"/>
</dbReference>
<accession>A0A218X0J9</accession>
<reference evidence="2" key="1">
    <citation type="journal article" date="2017" name="Plant J.">
        <title>The pomegranate (Punica granatum L.) genome and the genomics of punicalagin biosynthesis.</title>
        <authorList>
            <person name="Qin G."/>
            <person name="Xu C."/>
            <person name="Ming R."/>
            <person name="Tang H."/>
            <person name="Guyot R."/>
            <person name="Kramer E.M."/>
            <person name="Hu Y."/>
            <person name="Yi X."/>
            <person name="Qi Y."/>
            <person name="Xu X."/>
            <person name="Gao Z."/>
            <person name="Pan H."/>
            <person name="Jian J."/>
            <person name="Tian Y."/>
            <person name="Yue Z."/>
            <person name="Xu Y."/>
        </authorList>
    </citation>
    <scope>NUCLEOTIDE SEQUENCE [LARGE SCALE GENOMIC DNA]</scope>
    <source>
        <strain evidence="2">cv. Dabenzi</strain>
    </source>
</reference>
<name>A0A218X0J9_PUNGR</name>
<dbReference type="AlphaFoldDB" id="A0A218X0J9"/>
<sequence length="71" mass="7911">MEGRVSVLEHSKSNSQINRLLSEANGAFAHATWLPVKSNPSPKPKGAEFRIPIENTTASFDELLKMFEEEP</sequence>
<proteinExistence type="predicted"/>
<organism evidence="1 2">
    <name type="scientific">Punica granatum</name>
    <name type="common">Pomegranate</name>
    <dbReference type="NCBI Taxonomy" id="22663"/>
    <lineage>
        <taxon>Eukaryota</taxon>
        <taxon>Viridiplantae</taxon>
        <taxon>Streptophyta</taxon>
        <taxon>Embryophyta</taxon>
        <taxon>Tracheophyta</taxon>
        <taxon>Spermatophyta</taxon>
        <taxon>Magnoliopsida</taxon>
        <taxon>eudicotyledons</taxon>
        <taxon>Gunneridae</taxon>
        <taxon>Pentapetalae</taxon>
        <taxon>rosids</taxon>
        <taxon>malvids</taxon>
        <taxon>Myrtales</taxon>
        <taxon>Lythraceae</taxon>
        <taxon>Punica</taxon>
    </lineage>
</organism>
<dbReference type="EMBL" id="MTKT01002495">
    <property type="protein sequence ID" value="OWM78527.1"/>
    <property type="molecule type" value="Genomic_DNA"/>
</dbReference>
<evidence type="ECO:0000313" key="1">
    <source>
        <dbReference type="EMBL" id="OWM78527.1"/>
    </source>
</evidence>